<proteinExistence type="predicted"/>
<evidence type="ECO:0000256" key="1">
    <source>
        <dbReference type="SAM" id="MobiDB-lite"/>
    </source>
</evidence>
<organism evidence="4 5">
    <name type="scientific">Endocarpon pusillum (strain Z07020 / HMAS-L-300199)</name>
    <name type="common">Lichen-forming fungus</name>
    <dbReference type="NCBI Taxonomy" id="1263415"/>
    <lineage>
        <taxon>Eukaryota</taxon>
        <taxon>Fungi</taxon>
        <taxon>Dikarya</taxon>
        <taxon>Ascomycota</taxon>
        <taxon>Pezizomycotina</taxon>
        <taxon>Eurotiomycetes</taxon>
        <taxon>Chaetothyriomycetidae</taxon>
        <taxon>Verrucariales</taxon>
        <taxon>Verrucariaceae</taxon>
        <taxon>Endocarpon</taxon>
    </lineage>
</organism>
<feature type="chain" id="PRO_5004612905" evidence="3">
    <location>
        <begin position="21"/>
        <end position="440"/>
    </location>
</feature>
<reference evidence="5" key="1">
    <citation type="journal article" date="2014" name="BMC Genomics">
        <title>Genome characteristics reveal the impact of lichenization on lichen-forming fungus Endocarpon pusillum Hedwig (Verrucariales, Ascomycota).</title>
        <authorList>
            <person name="Wang Y.-Y."/>
            <person name="Liu B."/>
            <person name="Zhang X.-Y."/>
            <person name="Zhou Q.-M."/>
            <person name="Zhang T."/>
            <person name="Li H."/>
            <person name="Yu Y.-F."/>
            <person name="Zhang X.-L."/>
            <person name="Hao X.-Y."/>
            <person name="Wang M."/>
            <person name="Wang L."/>
            <person name="Wei J.-C."/>
        </authorList>
    </citation>
    <scope>NUCLEOTIDE SEQUENCE [LARGE SCALE GENOMIC DNA]</scope>
    <source>
        <strain evidence="5">Z07020 / HMAS-L-300199</strain>
    </source>
</reference>
<dbReference type="AlphaFoldDB" id="U1GY15"/>
<dbReference type="HOGENOM" id="CLU_733826_0_0_1"/>
<keyword evidence="5" id="KW-1185">Reference proteome</keyword>
<feature type="signal peptide" evidence="3">
    <location>
        <begin position="1"/>
        <end position="20"/>
    </location>
</feature>
<sequence>MIHILYYLTAFFLLCPQSRAVALPQAPAPSSQLLPTTAAEITSTASSTTVEATLTSATSSASTLPQNDGATDSNNRRCDFETMQDFFNHAAMERLNITVEVQNCQNLCLLTYGVGNPDLSGIGMMSAYTIQIILTVLIGPAYRLLYLAWTPPSKPTETVTFRSFVKELERVQTAFSAANGFFVLACAVSSIVRLHQNPAIFEIAEMQAMAFLQVNSILVMFFCLIRSMPRRTARVLLYTVVFAFVLAVLSMSHLNGGRRTNWRLASDGCAQESTDYDVITPILYPPWAVAVIAVVGTVGFWLQSLKRKFQRRPSHQVLFQILMSLWVLLIGLMIAGMVTGLVMMWRQRNHLHSVAGEQFEDDDWGFGQIAALFIWAPIPVEIFFVLHDLVQRSYPKEHFWKIPLIGNFLHRNGVNGEQTTPHDSQNEDKNLSQSTEVGGG</sequence>
<dbReference type="eggNOG" id="ENOG502SIUH">
    <property type="taxonomic scope" value="Eukaryota"/>
</dbReference>
<feature type="transmembrane region" description="Helical" evidence="2">
    <location>
        <begin position="323"/>
        <end position="345"/>
    </location>
</feature>
<feature type="transmembrane region" description="Helical" evidence="2">
    <location>
        <begin position="128"/>
        <end position="150"/>
    </location>
</feature>
<accession>U1GY15</accession>
<evidence type="ECO:0000256" key="3">
    <source>
        <dbReference type="SAM" id="SignalP"/>
    </source>
</evidence>
<dbReference type="RefSeq" id="XP_007785614.1">
    <property type="nucleotide sequence ID" value="XM_007787424.1"/>
</dbReference>
<feature type="region of interest" description="Disordered" evidence="1">
    <location>
        <begin position="415"/>
        <end position="440"/>
    </location>
</feature>
<keyword evidence="2" id="KW-0812">Transmembrane</keyword>
<feature type="transmembrane region" description="Helical" evidence="2">
    <location>
        <begin position="365"/>
        <end position="386"/>
    </location>
</feature>
<dbReference type="Proteomes" id="UP000019373">
    <property type="component" value="Unassembled WGS sequence"/>
</dbReference>
<dbReference type="OrthoDB" id="4582561at2759"/>
<keyword evidence="2" id="KW-1133">Transmembrane helix</keyword>
<evidence type="ECO:0000256" key="2">
    <source>
        <dbReference type="SAM" id="Phobius"/>
    </source>
</evidence>
<feature type="transmembrane region" description="Helical" evidence="2">
    <location>
        <begin position="171"/>
        <end position="194"/>
    </location>
</feature>
<dbReference type="OMA" id="MYAYSIQ"/>
<protein>
    <submittedName>
        <fullName evidence="4">Uncharacterized protein</fullName>
    </submittedName>
</protein>
<keyword evidence="2" id="KW-0472">Membrane</keyword>
<feature type="transmembrane region" description="Helical" evidence="2">
    <location>
        <begin position="236"/>
        <end position="254"/>
    </location>
</feature>
<feature type="transmembrane region" description="Helical" evidence="2">
    <location>
        <begin position="206"/>
        <end position="224"/>
    </location>
</feature>
<feature type="compositionally biased region" description="Polar residues" evidence="1">
    <location>
        <begin position="64"/>
        <end position="73"/>
    </location>
</feature>
<evidence type="ECO:0000313" key="4">
    <source>
        <dbReference type="EMBL" id="ERF77026.1"/>
    </source>
</evidence>
<evidence type="ECO:0000313" key="5">
    <source>
        <dbReference type="Proteomes" id="UP000019373"/>
    </source>
</evidence>
<dbReference type="GeneID" id="19242810"/>
<name>U1GY15_ENDPU</name>
<keyword evidence="3" id="KW-0732">Signal</keyword>
<feature type="transmembrane region" description="Helical" evidence="2">
    <location>
        <begin position="282"/>
        <end position="302"/>
    </location>
</feature>
<feature type="region of interest" description="Disordered" evidence="1">
    <location>
        <begin position="56"/>
        <end position="75"/>
    </location>
</feature>
<gene>
    <name evidence="4" type="ORF">EPUS_07932</name>
</gene>
<dbReference type="EMBL" id="KE720675">
    <property type="protein sequence ID" value="ERF77026.1"/>
    <property type="molecule type" value="Genomic_DNA"/>
</dbReference>
<feature type="compositionally biased region" description="Polar residues" evidence="1">
    <location>
        <begin position="431"/>
        <end position="440"/>
    </location>
</feature>